<reference evidence="2 3" key="1">
    <citation type="submission" date="2021-02" db="EMBL/GenBank/DDBJ databases">
        <title>Variation within the Batrachochytrium salamandrivorans European outbreak.</title>
        <authorList>
            <person name="Kelly M."/>
            <person name="Pasmans F."/>
            <person name="Shea T.P."/>
            <person name="Munoz J.F."/>
            <person name="Carranza S."/>
            <person name="Cuomo C.A."/>
            <person name="Martel A."/>
        </authorList>
    </citation>
    <scope>NUCLEOTIDE SEQUENCE [LARGE SCALE GENOMIC DNA]</scope>
    <source>
        <strain evidence="2 3">AMFP18/2</strain>
    </source>
</reference>
<dbReference type="EMBL" id="JAFCIX010000006">
    <property type="protein sequence ID" value="KAH6601423.1"/>
    <property type="molecule type" value="Genomic_DNA"/>
</dbReference>
<organism evidence="2 3">
    <name type="scientific">Batrachochytrium salamandrivorans</name>
    <dbReference type="NCBI Taxonomy" id="1357716"/>
    <lineage>
        <taxon>Eukaryota</taxon>
        <taxon>Fungi</taxon>
        <taxon>Fungi incertae sedis</taxon>
        <taxon>Chytridiomycota</taxon>
        <taxon>Chytridiomycota incertae sedis</taxon>
        <taxon>Chytridiomycetes</taxon>
        <taxon>Rhizophydiales</taxon>
        <taxon>Rhizophydiales incertae sedis</taxon>
        <taxon>Batrachochytrium</taxon>
    </lineage>
</organism>
<feature type="compositionally biased region" description="Basic residues" evidence="1">
    <location>
        <begin position="51"/>
        <end position="60"/>
    </location>
</feature>
<feature type="compositionally biased region" description="Low complexity" evidence="1">
    <location>
        <begin position="111"/>
        <end position="120"/>
    </location>
</feature>
<feature type="compositionally biased region" description="Basic and acidic residues" evidence="1">
    <location>
        <begin position="373"/>
        <end position="387"/>
    </location>
</feature>
<evidence type="ECO:0000313" key="2">
    <source>
        <dbReference type="EMBL" id="KAH6601423.1"/>
    </source>
</evidence>
<gene>
    <name evidence="2" type="ORF">BASA50_001613</name>
</gene>
<keyword evidence="3" id="KW-1185">Reference proteome</keyword>
<feature type="compositionally biased region" description="Low complexity" evidence="1">
    <location>
        <begin position="311"/>
        <end position="327"/>
    </location>
</feature>
<evidence type="ECO:0000256" key="1">
    <source>
        <dbReference type="SAM" id="MobiDB-lite"/>
    </source>
</evidence>
<feature type="region of interest" description="Disordered" evidence="1">
    <location>
        <begin position="41"/>
        <end position="260"/>
    </location>
</feature>
<name>A0ABQ8FNP7_9FUNG</name>
<sequence length="387" mass="41354">MTVSPFQLLHDWMPYVAVGVSLFFWLMRSPASTPSKLIPGAFGSATGSANKKNKKSKKSKATALSKSEIVPSAGSPLSPSGTTKGKGKKASSKPTPFNAASVDHHHHHPSSLDAAAASSSEKTGNNKRESQSRSNSTNESAAPPKSSDSITTLATPGPSSHHPSKTTTSPWTQNKTRTTNKRGKSQASAADNHLDPQDWPAPISSATNKLEPPRSLSESRNCSSSSWGSNSPSSDSSIVQSFPVDPVDGSMRIDGDDDTPVRARVVQVVSTDEGSTVATPVEDGWQVVDISKKVRAKTLTIVGTGKPRPVSTAARTSTTTADSSLLSKTQRKNIRKAELAKTAKDEAERLQKERLLQHRRAQESEQLQALANKSRDAARQRALDRNY</sequence>
<feature type="compositionally biased region" description="Low complexity" evidence="1">
    <location>
        <begin position="92"/>
        <end position="101"/>
    </location>
</feature>
<feature type="compositionally biased region" description="Low complexity" evidence="1">
    <location>
        <begin position="155"/>
        <end position="170"/>
    </location>
</feature>
<evidence type="ECO:0000313" key="3">
    <source>
        <dbReference type="Proteomes" id="UP001648503"/>
    </source>
</evidence>
<protein>
    <submittedName>
        <fullName evidence="2">Uncharacterized protein</fullName>
    </submittedName>
</protein>
<feature type="compositionally biased region" description="Basic and acidic residues" evidence="1">
    <location>
        <begin position="335"/>
        <end position="363"/>
    </location>
</feature>
<feature type="compositionally biased region" description="Low complexity" evidence="1">
    <location>
        <begin position="215"/>
        <end position="242"/>
    </location>
</feature>
<comment type="caution">
    <text evidence="2">The sequence shown here is derived from an EMBL/GenBank/DDBJ whole genome shotgun (WGS) entry which is preliminary data.</text>
</comment>
<dbReference type="Proteomes" id="UP001648503">
    <property type="component" value="Unassembled WGS sequence"/>
</dbReference>
<feature type="compositionally biased region" description="Polar residues" evidence="1">
    <location>
        <begin position="132"/>
        <end position="154"/>
    </location>
</feature>
<accession>A0ABQ8FNP7</accession>
<proteinExistence type="predicted"/>
<feature type="region of interest" description="Disordered" evidence="1">
    <location>
        <begin position="304"/>
        <end position="387"/>
    </location>
</feature>